<dbReference type="AlphaFoldDB" id="A0A4R8UFC1"/>
<dbReference type="InterPro" id="IPR002068">
    <property type="entry name" value="A-crystallin/Hsp20_dom"/>
</dbReference>
<dbReference type="EMBL" id="SOEZ01000051">
    <property type="protein sequence ID" value="TFB50244.1"/>
    <property type="molecule type" value="Genomic_DNA"/>
</dbReference>
<proteinExistence type="inferred from homology"/>
<keyword evidence="5" id="KW-1185">Reference proteome</keyword>
<evidence type="ECO:0000259" key="3">
    <source>
        <dbReference type="PROSITE" id="PS01031"/>
    </source>
</evidence>
<evidence type="ECO:0000256" key="2">
    <source>
        <dbReference type="RuleBase" id="RU003616"/>
    </source>
</evidence>
<dbReference type="Pfam" id="PF01695">
    <property type="entry name" value="IstB_IS21"/>
    <property type="match status" value="1"/>
</dbReference>
<dbReference type="GO" id="GO:0005524">
    <property type="term" value="F:ATP binding"/>
    <property type="evidence" value="ECO:0007669"/>
    <property type="project" value="InterPro"/>
</dbReference>
<accession>A0A4R8UFC1</accession>
<feature type="domain" description="SHSP" evidence="3">
    <location>
        <begin position="1"/>
        <end position="80"/>
    </location>
</feature>
<dbReference type="RefSeq" id="WP_134490672.1">
    <property type="nucleotide sequence ID" value="NZ_SOEZ01000051.1"/>
</dbReference>
<dbReference type="InterPro" id="IPR027417">
    <property type="entry name" value="P-loop_NTPase"/>
</dbReference>
<dbReference type="Pfam" id="PF00011">
    <property type="entry name" value="HSP20"/>
    <property type="match status" value="1"/>
</dbReference>
<evidence type="ECO:0000313" key="4">
    <source>
        <dbReference type="EMBL" id="TFB50244.1"/>
    </source>
</evidence>
<dbReference type="CDD" id="cd06464">
    <property type="entry name" value="ACD_sHsps-like"/>
    <property type="match status" value="1"/>
</dbReference>
<dbReference type="OrthoDB" id="9773429at2"/>
<dbReference type="Gene3D" id="3.40.50.300">
    <property type="entry name" value="P-loop containing nucleotide triphosphate hydrolases"/>
    <property type="match status" value="1"/>
</dbReference>
<dbReference type="SUPFAM" id="SSF49764">
    <property type="entry name" value="HSP20-like chaperones"/>
    <property type="match status" value="1"/>
</dbReference>
<dbReference type="InterPro" id="IPR008978">
    <property type="entry name" value="HSP20-like_chaperone"/>
</dbReference>
<protein>
    <submittedName>
        <fullName evidence="4">Hsp20 family protein</fullName>
    </submittedName>
</protein>
<comment type="caution">
    <text evidence="4">The sequence shown here is derived from an EMBL/GenBank/DDBJ whole genome shotgun (WGS) entry which is preliminary data.</text>
</comment>
<dbReference type="InterPro" id="IPR002611">
    <property type="entry name" value="IstB_ATP-bd"/>
</dbReference>
<name>A0A4R8UFC1_9MICO</name>
<comment type="similarity">
    <text evidence="1 2">Belongs to the small heat shock protein (HSP20) family.</text>
</comment>
<dbReference type="PROSITE" id="PS01031">
    <property type="entry name" value="SHSP"/>
    <property type="match status" value="1"/>
</dbReference>
<gene>
    <name evidence="4" type="ORF">E3O23_10140</name>
</gene>
<dbReference type="Gene3D" id="2.60.40.790">
    <property type="match status" value="1"/>
</dbReference>
<evidence type="ECO:0000256" key="1">
    <source>
        <dbReference type="PROSITE-ProRule" id="PRU00285"/>
    </source>
</evidence>
<organism evidence="4 5">
    <name type="scientific">Cryobacterium tagatosivorans</name>
    <dbReference type="NCBI Taxonomy" id="1259199"/>
    <lineage>
        <taxon>Bacteria</taxon>
        <taxon>Bacillati</taxon>
        <taxon>Actinomycetota</taxon>
        <taxon>Actinomycetes</taxon>
        <taxon>Micrococcales</taxon>
        <taxon>Microbacteriaceae</taxon>
        <taxon>Cryobacterium</taxon>
    </lineage>
</organism>
<reference evidence="4 5" key="1">
    <citation type="submission" date="2019-03" db="EMBL/GenBank/DDBJ databases">
        <title>Genomics of glacier-inhabiting Cryobacterium strains.</title>
        <authorList>
            <person name="Liu Q."/>
            <person name="Xin Y.-H."/>
        </authorList>
    </citation>
    <scope>NUCLEOTIDE SEQUENCE [LARGE SCALE GENOMIC DNA]</scope>
    <source>
        <strain evidence="4 5">Sr47</strain>
    </source>
</reference>
<sequence length="195" mass="22107">MGPSVERNVLTVKAERLASDLKDTEMIAAERPRGVFSRQLFRGDNLDTDRVKAEYDAGVLRLTIPVSEQAKPHKIEIAHNVRMPDLEEAWVAAQDTPGGAGKFLRKYAAFTLLVIDEWLLDRPTESMRGMLLELMERRYGETSTVFCTQYSQKDWHQRLGSGVHADAIMDRIIHNTVWVETGTYNMREQTALASA</sequence>
<evidence type="ECO:0000313" key="5">
    <source>
        <dbReference type="Proteomes" id="UP000297866"/>
    </source>
</evidence>
<dbReference type="Proteomes" id="UP000297866">
    <property type="component" value="Unassembled WGS sequence"/>
</dbReference>